<dbReference type="SUPFAM" id="SSF53383">
    <property type="entry name" value="PLP-dependent transferases"/>
    <property type="match status" value="1"/>
</dbReference>
<dbReference type="GO" id="GO:0030170">
    <property type="term" value="F:pyridoxal phosphate binding"/>
    <property type="evidence" value="ECO:0007669"/>
    <property type="project" value="InterPro"/>
</dbReference>
<dbReference type="Gene3D" id="3.40.640.10">
    <property type="entry name" value="Type I PLP-dependent aspartate aminotransferase-like (Major domain)"/>
    <property type="match status" value="1"/>
</dbReference>
<proteinExistence type="inferred from homology"/>
<evidence type="ECO:0000256" key="3">
    <source>
        <dbReference type="ARBA" id="ARBA00022576"/>
    </source>
</evidence>
<dbReference type="PROSITE" id="PS00105">
    <property type="entry name" value="AA_TRANSFER_CLASS_1"/>
    <property type="match status" value="1"/>
</dbReference>
<protein>
    <recommendedName>
        <fullName evidence="6">Aminotransferase</fullName>
        <ecNumber evidence="6">2.6.1.-</ecNumber>
    </recommendedName>
</protein>
<organism evidence="8 9">
    <name type="scientific">Oceanobacillus oncorhynchi</name>
    <dbReference type="NCBI Taxonomy" id="545501"/>
    <lineage>
        <taxon>Bacteria</taxon>
        <taxon>Bacillati</taxon>
        <taxon>Bacillota</taxon>
        <taxon>Bacilli</taxon>
        <taxon>Bacillales</taxon>
        <taxon>Bacillaceae</taxon>
        <taxon>Oceanobacillus</taxon>
    </lineage>
</organism>
<dbReference type="Gene3D" id="3.90.1150.10">
    <property type="entry name" value="Aspartate Aminotransferase, domain 1"/>
    <property type="match status" value="1"/>
</dbReference>
<dbReference type="GO" id="GO:0006520">
    <property type="term" value="P:amino acid metabolic process"/>
    <property type="evidence" value="ECO:0007669"/>
    <property type="project" value="InterPro"/>
</dbReference>
<reference evidence="8 9" key="1">
    <citation type="submission" date="2014-11" db="EMBL/GenBank/DDBJ databases">
        <authorList>
            <person name="Urmite Genomes Urmite Genomes"/>
        </authorList>
    </citation>
    <scope>NUCLEOTIDE SEQUENCE [LARGE SCALE GENOMIC DNA]</scope>
    <source>
        <strain evidence="8 9">Oc5</strain>
    </source>
</reference>
<evidence type="ECO:0000256" key="6">
    <source>
        <dbReference type="RuleBase" id="RU000481"/>
    </source>
</evidence>
<keyword evidence="3 6" id="KW-0032">Aminotransferase</keyword>
<evidence type="ECO:0000259" key="7">
    <source>
        <dbReference type="Pfam" id="PF00155"/>
    </source>
</evidence>
<dbReference type="PRINTS" id="PR00753">
    <property type="entry name" value="ACCSYNTHASE"/>
</dbReference>
<dbReference type="RefSeq" id="WP_042528975.1">
    <property type="nucleotide sequence ID" value="NZ_CDGG01000001.1"/>
</dbReference>
<dbReference type="EC" id="2.6.1.-" evidence="6"/>
<name>A0A0A1MN07_9BACI</name>
<dbReference type="InterPro" id="IPR004838">
    <property type="entry name" value="NHTrfase_class1_PyrdxlP-BS"/>
</dbReference>
<dbReference type="InterPro" id="IPR015424">
    <property type="entry name" value="PyrdxlP-dep_Trfase"/>
</dbReference>
<dbReference type="FunFam" id="3.40.640.10:FF:000033">
    <property type="entry name" value="Aspartate aminotransferase"/>
    <property type="match status" value="1"/>
</dbReference>
<dbReference type="Proteomes" id="UP000040453">
    <property type="component" value="Unassembled WGS sequence"/>
</dbReference>
<dbReference type="InterPro" id="IPR015422">
    <property type="entry name" value="PyrdxlP-dep_Trfase_small"/>
</dbReference>
<comment type="similarity">
    <text evidence="2 6">Belongs to the class-I pyridoxal-phosphate-dependent aminotransferase family.</text>
</comment>
<keyword evidence="4 6" id="KW-0808">Transferase</keyword>
<dbReference type="OrthoDB" id="9802328at2"/>
<evidence type="ECO:0000256" key="5">
    <source>
        <dbReference type="ARBA" id="ARBA00022898"/>
    </source>
</evidence>
<dbReference type="EMBL" id="CDGG01000001">
    <property type="protein sequence ID" value="CEI80481.1"/>
    <property type="molecule type" value="Genomic_DNA"/>
</dbReference>
<dbReference type="GO" id="GO:0008483">
    <property type="term" value="F:transaminase activity"/>
    <property type="evidence" value="ECO:0007669"/>
    <property type="project" value="UniProtKB-KW"/>
</dbReference>
<keyword evidence="9" id="KW-1185">Reference proteome</keyword>
<evidence type="ECO:0000256" key="4">
    <source>
        <dbReference type="ARBA" id="ARBA00022679"/>
    </source>
</evidence>
<dbReference type="AlphaFoldDB" id="A0A0A1MN07"/>
<gene>
    <name evidence="8" type="primary">patA_1</name>
    <name evidence="8" type="ORF">BN997_00284</name>
</gene>
<dbReference type="PANTHER" id="PTHR46383:SF1">
    <property type="entry name" value="ASPARTATE AMINOTRANSFERASE"/>
    <property type="match status" value="1"/>
</dbReference>
<dbReference type="Pfam" id="PF00155">
    <property type="entry name" value="Aminotran_1_2"/>
    <property type="match status" value="1"/>
</dbReference>
<dbReference type="PANTHER" id="PTHR46383">
    <property type="entry name" value="ASPARTATE AMINOTRANSFERASE"/>
    <property type="match status" value="1"/>
</dbReference>
<accession>A0A0A1MN07</accession>
<keyword evidence="5" id="KW-0663">Pyridoxal phosphate</keyword>
<dbReference type="STRING" id="545501.BN997_00284"/>
<dbReference type="InterPro" id="IPR015421">
    <property type="entry name" value="PyrdxlP-dep_Trfase_major"/>
</dbReference>
<dbReference type="InterPro" id="IPR004839">
    <property type="entry name" value="Aminotransferase_I/II_large"/>
</dbReference>
<sequence>MGLELSDTSKNYPASVIRKMFELANDYEGVIKLTVGEPNFETPDHIKKAAKVAIDKGYTKYTSNAGLAQLREVIAEKYTESLKRNISKDQVMVTTGGMEGILLALYATVNPGDEVLITNPGYPNYIGQIEMLGAKAVPVKVLEENKFKLQAKDVEKAITINTKVLILNSPSNPLGTVLEEKEIRELAKIVKKYNLYVISDEVYDKIIYDGKLHFSMAEIKEVKNQVIVVNSLSKTYAMTGWRVGFVIGNEEVISVMPKLQEGIVSCIPEFIQMAAIEAMTGSQTVIEKMVKEYSWKRQLVYESLNHIPGISCIKTEGAFYAFANIKQFSESSECFAIKLLKNAGVAVVPGSAFGSMGEGYLRLSFACGEEELEKAIYRLERYIVNNY</sequence>
<feature type="domain" description="Aminotransferase class I/classII large" evidence="7">
    <location>
        <begin position="29"/>
        <end position="378"/>
    </location>
</feature>
<evidence type="ECO:0000256" key="1">
    <source>
        <dbReference type="ARBA" id="ARBA00001933"/>
    </source>
</evidence>
<evidence type="ECO:0000313" key="8">
    <source>
        <dbReference type="EMBL" id="CEI80481.1"/>
    </source>
</evidence>
<evidence type="ECO:0000313" key="9">
    <source>
        <dbReference type="Proteomes" id="UP000040453"/>
    </source>
</evidence>
<dbReference type="InterPro" id="IPR050596">
    <property type="entry name" value="AspAT/PAT-like"/>
</dbReference>
<comment type="cofactor">
    <cofactor evidence="1 6">
        <name>pyridoxal 5'-phosphate</name>
        <dbReference type="ChEBI" id="CHEBI:597326"/>
    </cofactor>
</comment>
<dbReference type="CDD" id="cd00609">
    <property type="entry name" value="AAT_like"/>
    <property type="match status" value="1"/>
</dbReference>
<evidence type="ECO:0000256" key="2">
    <source>
        <dbReference type="ARBA" id="ARBA00007441"/>
    </source>
</evidence>